<dbReference type="PANTHER" id="PTHR35861">
    <property type="match status" value="1"/>
</dbReference>
<dbReference type="Proteomes" id="UP001199469">
    <property type="component" value="Unassembled WGS sequence"/>
</dbReference>
<protein>
    <recommendedName>
        <fullName evidence="3">Tail sheath protein</fullName>
    </recommendedName>
</protein>
<evidence type="ECO:0000313" key="1">
    <source>
        <dbReference type="EMBL" id="MCD2193519.1"/>
    </source>
</evidence>
<reference evidence="1 2" key="1">
    <citation type="submission" date="2021-11" db="EMBL/GenBank/DDBJ databases">
        <title>Draft genome sequence of Actinomycetospora sp. SF1 isolated from the rhizosphere soil.</title>
        <authorList>
            <person name="Duangmal K."/>
            <person name="Chantavorakit T."/>
        </authorList>
    </citation>
    <scope>NUCLEOTIDE SEQUENCE [LARGE SCALE GENOMIC DNA]</scope>
    <source>
        <strain evidence="1 2">TBRC 5722</strain>
    </source>
</reference>
<evidence type="ECO:0008006" key="3">
    <source>
        <dbReference type="Google" id="ProtNLM"/>
    </source>
</evidence>
<dbReference type="EMBL" id="JAJNDB010000001">
    <property type="protein sequence ID" value="MCD2193519.1"/>
    <property type="molecule type" value="Genomic_DNA"/>
</dbReference>
<dbReference type="PANTHER" id="PTHR35861:SF1">
    <property type="entry name" value="PHAGE TAIL SHEATH PROTEIN"/>
    <property type="match status" value="1"/>
</dbReference>
<accession>A0ABS8P5W1</accession>
<proteinExistence type="predicted"/>
<dbReference type="RefSeq" id="WP_230731744.1">
    <property type="nucleotide sequence ID" value="NZ_JAJNDB010000001.1"/>
</dbReference>
<sequence length="500" mass="51143">MSSIQAPGTKVFAQTALPSSTANPSTSTWFAAGPTQRGAVGTPITLNSMADYAHFCGQRTPATALFYDALELFFRDGGTQALVSRRVGGSAATASLMLKDKGTSGGQNTLQVQANSPGAWGNQVTVEVDAAGTNGFTLTVSGPGDTAGTTFIEVSPTLSSPADAVNWSSASRFVTISDQASSTTAPNNIPATIAGTALALGADDNGSVTDTTIAADLAVFAQDFGPGQVSVPGATTDTAHRAILVHATSNNRVALLDAVDTPVASTLLTEATNAVANGVDLGHGGIFAPWVKIPGVPAQGPIPTALRTVPPCALAAAGCSRVDAAGNPNVAPAGDSGVSSYAVGVTQVFSESDRANLNQAGVNVVRYFNGAQQVKLYGFRTLSQDPLHIQMNWARLDMAIFSDAARIGEQVAGWAQIDARDQVFAAFKGALTGMLSNYWMANALYGVDPSDAFSVDVGSDVNTVATRQAGQINASIAVKRSPVGEFVNIGVVSVPISQNF</sequence>
<gene>
    <name evidence="1" type="ORF">LQ327_09000</name>
</gene>
<dbReference type="InterPro" id="IPR052042">
    <property type="entry name" value="Tail_sheath_structural"/>
</dbReference>
<comment type="caution">
    <text evidence="1">The sequence shown here is derived from an EMBL/GenBank/DDBJ whole genome shotgun (WGS) entry which is preliminary data.</text>
</comment>
<keyword evidence="2" id="KW-1185">Reference proteome</keyword>
<evidence type="ECO:0000313" key="2">
    <source>
        <dbReference type="Proteomes" id="UP001199469"/>
    </source>
</evidence>
<organism evidence="1 2">
    <name type="scientific">Actinomycetospora endophytica</name>
    <dbReference type="NCBI Taxonomy" id="2291215"/>
    <lineage>
        <taxon>Bacteria</taxon>
        <taxon>Bacillati</taxon>
        <taxon>Actinomycetota</taxon>
        <taxon>Actinomycetes</taxon>
        <taxon>Pseudonocardiales</taxon>
        <taxon>Pseudonocardiaceae</taxon>
        <taxon>Actinomycetospora</taxon>
    </lineage>
</organism>
<name>A0ABS8P5W1_9PSEU</name>